<organism evidence="3 4">
    <name type="scientific">Beauveria bassiana D1-5</name>
    <dbReference type="NCBI Taxonomy" id="1245745"/>
    <lineage>
        <taxon>Eukaryota</taxon>
        <taxon>Fungi</taxon>
        <taxon>Dikarya</taxon>
        <taxon>Ascomycota</taxon>
        <taxon>Pezizomycotina</taxon>
        <taxon>Sordariomycetes</taxon>
        <taxon>Hypocreomycetidae</taxon>
        <taxon>Hypocreales</taxon>
        <taxon>Cordycipitaceae</taxon>
        <taxon>Beauveria</taxon>
    </lineage>
</organism>
<evidence type="ECO:0000313" key="4">
    <source>
        <dbReference type="Proteomes" id="UP000030106"/>
    </source>
</evidence>
<gene>
    <name evidence="3" type="ORF">BBAD15_g9568</name>
</gene>
<dbReference type="Proteomes" id="UP000030106">
    <property type="component" value="Unassembled WGS sequence"/>
</dbReference>
<sequence>MWANGSPAYLTGLYTAPTAPLLRDRPAKNVDKTATSRRGHTSDSTGTRSGLADIYLPTVNSPPSTDSLRRLNAEQRLDNTNLPLGQGHKVGSSSSSITSFTGGILDQLDIMDRARRSSFTSIESSHLSKDASEAFQQFSKNLFHRRGRSKQESTSSGSSLYSADGPVDSGSVLKDAVLPKLFARRKPSRDETAALQKRLQISGPFNFQHVLHTNRDTAEDAMTQEDAANEVKSRPRATTGASDFTYTNVLAETVAEHGDISDIPPPRPGLIARHTGNFQTMRRFIKSSKISDFPLPIAPTSAPTNRQPPQRPPRSPIEPEASSPPLPPPRISSRQTFYPASIDTQSCYFAERPIKSAGFQRPQPFSPPSPVEQLPTPTRVAFTELADSSALSQEGLLSRPRTATPEPAWPLASPTIASFEPPLPDLMEDDGHTSWSSRAHTSHNSTNASLRGSRSVPMLAMLPEGQDAGATKKQPIETSAWTAQMKAELEESLYLSPPLGRASWEEDIDYCYEHEAEADCDYQWERPSMDFAPGGRVLAAAQSYSALEETLAKAPAQRYPGMLPSASGFEVPELSPASQSSAVLGHEAITPLSADATDAPLQLSHKCTELAVPLRLHDSREYQFSPSLLIPQDYQAEPSTAYHGLQPSSLQRSSTVTMASNYTSSTDSVGERHASTNSSWTTFTRHTASTSSLNKLGMSWVDEVEPVPALAAASTPAETHEPAADQNETSTMPPASEDVVPELVPAVSPPNRRTMHKSHASESILRNSVAPIDAQQLPKPRRPRARTSSLGQAPPIGQYALFPRSNIRTHGDKI</sequence>
<feature type="compositionally biased region" description="Pro residues" evidence="1">
    <location>
        <begin position="309"/>
        <end position="330"/>
    </location>
</feature>
<dbReference type="AlphaFoldDB" id="A0A0A2VWT1"/>
<feature type="region of interest" description="Disordered" evidence="1">
    <location>
        <begin position="143"/>
        <end position="165"/>
    </location>
</feature>
<feature type="compositionally biased region" description="Polar residues" evidence="1">
    <location>
        <begin position="646"/>
        <end position="668"/>
    </location>
</feature>
<feature type="compositionally biased region" description="Polar residues" evidence="1">
    <location>
        <begin position="433"/>
        <end position="451"/>
    </location>
</feature>
<evidence type="ECO:0000259" key="2">
    <source>
        <dbReference type="PROSITE" id="PS50108"/>
    </source>
</evidence>
<dbReference type="EMBL" id="ANFO01000966">
    <property type="protein sequence ID" value="KGQ05184.1"/>
    <property type="molecule type" value="Genomic_DNA"/>
</dbReference>
<evidence type="ECO:0000256" key="1">
    <source>
        <dbReference type="SAM" id="MobiDB-lite"/>
    </source>
</evidence>
<accession>A0A0A2VWT1</accession>
<dbReference type="eggNOG" id="ENOG502SQJB">
    <property type="taxonomic scope" value="Eukaryota"/>
</dbReference>
<name>A0A0A2VWT1_BEABA</name>
<feature type="region of interest" description="Disordered" evidence="1">
    <location>
        <begin position="639"/>
        <end position="677"/>
    </location>
</feature>
<feature type="domain" description="CRIB" evidence="2">
    <location>
        <begin position="201"/>
        <end position="214"/>
    </location>
</feature>
<dbReference type="PROSITE" id="PS50108">
    <property type="entry name" value="CRIB"/>
    <property type="match status" value="1"/>
</dbReference>
<dbReference type="HOGENOM" id="CLU_328775_0_0_1"/>
<feature type="region of interest" description="Disordered" evidence="1">
    <location>
        <begin position="391"/>
        <end position="451"/>
    </location>
</feature>
<feature type="region of interest" description="Disordered" evidence="1">
    <location>
        <begin position="24"/>
        <end position="67"/>
    </location>
</feature>
<feature type="region of interest" description="Disordered" evidence="1">
    <location>
        <begin position="292"/>
        <end position="334"/>
    </location>
</feature>
<reference evidence="3 4" key="1">
    <citation type="submission" date="2012-10" db="EMBL/GenBank/DDBJ databases">
        <title>Genome sequencing and analysis of entomopathogenic fungi Beauveria bassiana D1-5.</title>
        <authorList>
            <person name="Li Q."/>
            <person name="Wang L."/>
            <person name="Zhang Z."/>
            <person name="Wang Q."/>
            <person name="Ren J."/>
            <person name="Wang M."/>
            <person name="Xu W."/>
            <person name="Wang J."/>
            <person name="Lu Y."/>
            <person name="Du Q."/>
            <person name="Sun Z."/>
        </authorList>
    </citation>
    <scope>NUCLEOTIDE SEQUENCE [LARGE SCALE GENOMIC DNA]</scope>
    <source>
        <strain evidence="3 4">D1-5</strain>
    </source>
</reference>
<dbReference type="OrthoDB" id="5237293at2759"/>
<dbReference type="InterPro" id="IPR000095">
    <property type="entry name" value="CRIB_dom"/>
</dbReference>
<dbReference type="STRING" id="1245745.A0A0A2VWT1"/>
<feature type="region of interest" description="Disordered" evidence="1">
    <location>
        <begin position="711"/>
        <end position="798"/>
    </location>
</feature>
<evidence type="ECO:0000313" key="3">
    <source>
        <dbReference type="EMBL" id="KGQ05184.1"/>
    </source>
</evidence>
<feature type="compositionally biased region" description="Polar residues" evidence="1">
    <location>
        <begin position="152"/>
        <end position="161"/>
    </location>
</feature>
<comment type="caution">
    <text evidence="3">The sequence shown here is derived from an EMBL/GenBank/DDBJ whole genome shotgun (WGS) entry which is preliminary data.</text>
</comment>
<protein>
    <recommendedName>
        <fullName evidence="2">CRIB domain-containing protein</fullName>
    </recommendedName>
</protein>
<proteinExistence type="predicted"/>